<dbReference type="Pfam" id="PF20297">
    <property type="entry name" value="MSSS"/>
    <property type="match status" value="1"/>
</dbReference>
<evidence type="ECO:0000256" key="6">
    <source>
        <dbReference type="ARBA" id="ARBA00023125"/>
    </source>
</evidence>
<keyword evidence="5 7" id="KW-0694">RNA-binding</keyword>
<dbReference type="GO" id="GO:0030983">
    <property type="term" value="F:mismatched DNA binding"/>
    <property type="evidence" value="ECO:0007669"/>
    <property type="project" value="InterPro"/>
</dbReference>
<keyword evidence="8" id="KW-0175">Coiled coil</keyword>
<comment type="function">
    <text evidence="7">Acts as a ribosome collision sensor, splitting the ribosome into its 2 subunits. Detects stalled/collided 70S ribosomes which it binds and splits by an ATP-hydrolysis driven conformational change. Acts upstream of the ribosome quality control system (RQC), a ribosome-associated complex that mediates the extraction of incompletely synthesized nascent chains from stalled ribosomes and their subsequent degradation. Probably generates substrates for RQC.</text>
</comment>
<evidence type="ECO:0000256" key="5">
    <source>
        <dbReference type="ARBA" id="ARBA00022884"/>
    </source>
</evidence>
<dbReference type="SMART" id="SM00463">
    <property type="entry name" value="SMR"/>
    <property type="match status" value="1"/>
</dbReference>
<dbReference type="SUPFAM" id="SSF160443">
    <property type="entry name" value="SMR domain-like"/>
    <property type="match status" value="1"/>
</dbReference>
<dbReference type="InterPro" id="IPR045076">
    <property type="entry name" value="MutS"/>
</dbReference>
<dbReference type="SMART" id="SM00534">
    <property type="entry name" value="MUTSac"/>
    <property type="match status" value="1"/>
</dbReference>
<keyword evidence="1 7" id="KW-0699">rRNA-binding</keyword>
<dbReference type="PANTHER" id="PTHR48466:SF2">
    <property type="entry name" value="OS10G0509000 PROTEIN"/>
    <property type="match status" value="1"/>
</dbReference>
<evidence type="ECO:0000256" key="7">
    <source>
        <dbReference type="HAMAP-Rule" id="MF_00092"/>
    </source>
</evidence>
<evidence type="ECO:0000256" key="2">
    <source>
        <dbReference type="ARBA" id="ARBA00022741"/>
    </source>
</evidence>
<dbReference type="GO" id="GO:0072344">
    <property type="term" value="P:rescue of stalled ribosome"/>
    <property type="evidence" value="ECO:0007669"/>
    <property type="project" value="UniProtKB-UniRule"/>
</dbReference>
<feature type="region of interest" description="Disordered" evidence="9">
    <location>
        <begin position="768"/>
        <end position="787"/>
    </location>
</feature>
<name>A0A1H3TV95_9BACI</name>
<dbReference type="GO" id="GO:0006298">
    <property type="term" value="P:mismatch repair"/>
    <property type="evidence" value="ECO:0007669"/>
    <property type="project" value="InterPro"/>
</dbReference>
<feature type="coiled-coil region" evidence="8">
    <location>
        <begin position="516"/>
        <end position="600"/>
    </location>
</feature>
<dbReference type="EC" id="3.1.-.-" evidence="7"/>
<dbReference type="InterPro" id="IPR005747">
    <property type="entry name" value="MutS2"/>
</dbReference>
<dbReference type="NCBIfam" id="TIGR01069">
    <property type="entry name" value="mutS2"/>
    <property type="match status" value="1"/>
</dbReference>
<evidence type="ECO:0000256" key="4">
    <source>
        <dbReference type="ARBA" id="ARBA00022840"/>
    </source>
</evidence>
<keyword evidence="4 7" id="KW-0067">ATP-binding</keyword>
<dbReference type="Pfam" id="PF00488">
    <property type="entry name" value="MutS_V"/>
    <property type="match status" value="1"/>
</dbReference>
<comment type="similarity">
    <text evidence="7">Belongs to the DNA mismatch repair MutS family. MutS2 subfamily.</text>
</comment>
<dbReference type="GO" id="GO:0019843">
    <property type="term" value="F:rRNA binding"/>
    <property type="evidence" value="ECO:0007669"/>
    <property type="project" value="UniProtKB-UniRule"/>
</dbReference>
<evidence type="ECO:0000256" key="3">
    <source>
        <dbReference type="ARBA" id="ARBA00022801"/>
    </source>
</evidence>
<dbReference type="Pfam" id="PF01713">
    <property type="entry name" value="Smr"/>
    <property type="match status" value="1"/>
</dbReference>
<dbReference type="InterPro" id="IPR046893">
    <property type="entry name" value="MSSS"/>
</dbReference>
<dbReference type="InterPro" id="IPR002625">
    <property type="entry name" value="Smr_dom"/>
</dbReference>
<dbReference type="GO" id="GO:0004519">
    <property type="term" value="F:endonuclease activity"/>
    <property type="evidence" value="ECO:0007669"/>
    <property type="project" value="UniProtKB-UniRule"/>
</dbReference>
<evidence type="ECO:0000313" key="11">
    <source>
        <dbReference type="EMBL" id="SDZ53635.1"/>
    </source>
</evidence>
<dbReference type="InterPro" id="IPR007696">
    <property type="entry name" value="DNA_mismatch_repair_MutS_core"/>
</dbReference>
<dbReference type="GO" id="GO:0043023">
    <property type="term" value="F:ribosomal large subunit binding"/>
    <property type="evidence" value="ECO:0007669"/>
    <property type="project" value="UniProtKB-UniRule"/>
</dbReference>
<dbReference type="PROSITE" id="PS50828">
    <property type="entry name" value="SMR"/>
    <property type="match status" value="1"/>
</dbReference>
<organism evidence="11 12">
    <name type="scientific">Evansella caseinilytica</name>
    <dbReference type="NCBI Taxonomy" id="1503961"/>
    <lineage>
        <taxon>Bacteria</taxon>
        <taxon>Bacillati</taxon>
        <taxon>Bacillota</taxon>
        <taxon>Bacilli</taxon>
        <taxon>Bacillales</taxon>
        <taxon>Bacillaceae</taxon>
        <taxon>Evansella</taxon>
    </lineage>
</organism>
<dbReference type="EMBL" id="FNPI01000016">
    <property type="protein sequence ID" value="SDZ53635.1"/>
    <property type="molecule type" value="Genomic_DNA"/>
</dbReference>
<dbReference type="PIRSF" id="PIRSF005814">
    <property type="entry name" value="MutS_YshD"/>
    <property type="match status" value="1"/>
</dbReference>
<evidence type="ECO:0000256" key="8">
    <source>
        <dbReference type="SAM" id="Coils"/>
    </source>
</evidence>
<evidence type="ECO:0000256" key="9">
    <source>
        <dbReference type="SAM" id="MobiDB-lite"/>
    </source>
</evidence>
<keyword evidence="6 7" id="KW-0238">DNA-binding</keyword>
<dbReference type="GO" id="GO:0045910">
    <property type="term" value="P:negative regulation of DNA recombination"/>
    <property type="evidence" value="ECO:0007669"/>
    <property type="project" value="InterPro"/>
</dbReference>
<keyword evidence="3 7" id="KW-0378">Hydrolase</keyword>
<dbReference type="FunFam" id="3.40.50.300:FF:000830">
    <property type="entry name" value="Endonuclease MutS2"/>
    <property type="match status" value="1"/>
</dbReference>
<dbReference type="Gene3D" id="3.40.50.300">
    <property type="entry name" value="P-loop containing nucleotide triphosphate hydrolases"/>
    <property type="match status" value="1"/>
</dbReference>
<evidence type="ECO:0000256" key="1">
    <source>
        <dbReference type="ARBA" id="ARBA00022730"/>
    </source>
</evidence>
<dbReference type="SMART" id="SM00533">
    <property type="entry name" value="MUTSd"/>
    <property type="match status" value="1"/>
</dbReference>
<dbReference type="STRING" id="1503961.SAMN05421736_11643"/>
<dbReference type="AlphaFoldDB" id="A0A1H3TV95"/>
<reference evidence="12" key="1">
    <citation type="submission" date="2016-10" db="EMBL/GenBank/DDBJ databases">
        <authorList>
            <person name="Varghese N."/>
            <person name="Submissions S."/>
        </authorList>
    </citation>
    <scope>NUCLEOTIDE SEQUENCE [LARGE SCALE GENOMIC DNA]</scope>
    <source>
        <strain evidence="12">SP</strain>
    </source>
</reference>
<sequence>MIERVCRILEYDKMKAQLVHHAGSSLGKQRVEALVPSFHFQEIITAQQGTFEGAKVLRLKGQAPLGGLRDIRTAVKRARIGGMLNETELLDVSSTIYASRRFKAFVENMLEEEIELTILPELANRITPLTDVEREIKQAIDENGAVLDSASPALRTIRQQIRSHEAGVRSKLESITRSASGRKMLSDAIITIRNDRYVIPVKQEYRGHFGGLVHDQSASGATLFIEPNAVVQINNQLREARMKEKQEINRILQELSRIVGEVSEELLIIVEAMTEADFLFAKAHYAIELGATQPLLNEDGYIQMTKARHPLIPQEEIVPIDIEIGNDYSSLVITGPNTGGKTVTLKTVGLLTLMVQSGLHIPCEEGSTAAVFQHIFADIGDEQSIEQSLSTFSSHMTNIVDILEKVDHRSLVLFDELGAGTDPTEGAALAISILDYVYQVGAKVIATTHYSELKGYAYNRDGVMNASVEFDVETLRPTYRLLIGVPGRSNAFAISKRLGLSEPIIAEAKSHITADTNKFEQMIASLEDSRKQAEKEMEEAEKIRLDAERLHRDLQQELSTLEREKEKILQEAESKAAESLKKAKEEAEAIIAELREIQKNNPQIKDHELIEAKKRLEQAEPKLVSRGEVATGKRRTTAGRQLIPGDEVKVLSFDQKGHIVEQVNEKEYFVQLGMMKMKVKTDDLLYIDRPKQVEKNPLATVRGKEAHVKTELDLRGERYEDAMLEVEKYLDDAVLAGYHQVSIIHGKGTGALRKGVQELLKNHRSVKGTRMGSAGEGGSGVTVVSLK</sequence>
<feature type="binding site" evidence="7">
    <location>
        <begin position="335"/>
        <end position="342"/>
    </location>
    <ligand>
        <name>ATP</name>
        <dbReference type="ChEBI" id="CHEBI:30616"/>
    </ligand>
</feature>
<keyword evidence="7" id="KW-0255">Endonuclease</keyword>
<accession>A0A1H3TV95</accession>
<dbReference type="CDD" id="cd03280">
    <property type="entry name" value="ABC_MutS2"/>
    <property type="match status" value="1"/>
</dbReference>
<dbReference type="InterPro" id="IPR027417">
    <property type="entry name" value="P-loop_NTPase"/>
</dbReference>
<dbReference type="GO" id="GO:0140664">
    <property type="term" value="F:ATP-dependent DNA damage sensor activity"/>
    <property type="evidence" value="ECO:0007669"/>
    <property type="project" value="InterPro"/>
</dbReference>
<dbReference type="InterPro" id="IPR036063">
    <property type="entry name" value="Smr_dom_sf"/>
</dbReference>
<gene>
    <name evidence="7" type="primary">mutS2</name>
    <name evidence="7" type="synonym">rqcU</name>
    <name evidence="11" type="ORF">SAMN05421736_11643</name>
</gene>
<proteinExistence type="inferred from homology"/>
<keyword evidence="2 7" id="KW-0547">Nucleotide-binding</keyword>
<dbReference type="PROSITE" id="PS00486">
    <property type="entry name" value="DNA_MISMATCH_REPAIR_2"/>
    <property type="match status" value="1"/>
</dbReference>
<dbReference type="InterPro" id="IPR036187">
    <property type="entry name" value="DNA_mismatch_repair_MutS_sf"/>
</dbReference>
<comment type="subunit">
    <text evidence="7">Homodimer. Binds to stalled ribosomes, contacting rRNA.</text>
</comment>
<dbReference type="HAMAP" id="MF_00092">
    <property type="entry name" value="MutS2"/>
    <property type="match status" value="1"/>
</dbReference>
<dbReference type="Gene3D" id="3.30.1370.110">
    <property type="match status" value="1"/>
</dbReference>
<dbReference type="Proteomes" id="UP000198935">
    <property type="component" value="Unassembled WGS sequence"/>
</dbReference>
<dbReference type="GO" id="GO:0005524">
    <property type="term" value="F:ATP binding"/>
    <property type="evidence" value="ECO:0007669"/>
    <property type="project" value="UniProtKB-UniRule"/>
</dbReference>
<dbReference type="GO" id="GO:0016887">
    <property type="term" value="F:ATP hydrolysis activity"/>
    <property type="evidence" value="ECO:0007669"/>
    <property type="project" value="InterPro"/>
</dbReference>
<keyword evidence="12" id="KW-1185">Reference proteome</keyword>
<dbReference type="PANTHER" id="PTHR48466">
    <property type="entry name" value="OS10G0509000 PROTEIN-RELATED"/>
    <property type="match status" value="1"/>
</dbReference>
<dbReference type="SUPFAM" id="SSF52540">
    <property type="entry name" value="P-loop containing nucleoside triphosphate hydrolases"/>
    <property type="match status" value="1"/>
</dbReference>
<protein>
    <recommendedName>
        <fullName evidence="7">Endonuclease MutS2</fullName>
        <ecNumber evidence="7">3.1.-.-</ecNumber>
    </recommendedName>
    <alternativeName>
        <fullName evidence="7">Ribosome-associated protein quality control-upstream factor</fullName>
        <shortName evidence="7">RQC-upstream factor</shortName>
        <shortName evidence="7">RqcU</shortName>
        <ecNumber evidence="7">3.6.4.-</ecNumber>
    </alternativeName>
</protein>
<dbReference type="InterPro" id="IPR000432">
    <property type="entry name" value="DNA_mismatch_repair_MutS_C"/>
</dbReference>
<dbReference type="EC" id="3.6.4.-" evidence="7"/>
<comment type="function">
    <text evidence="7">Endonuclease that is involved in the suppression of homologous recombination and thus may have a key role in the control of bacterial genetic diversity.</text>
</comment>
<evidence type="ECO:0000313" key="12">
    <source>
        <dbReference type="Proteomes" id="UP000198935"/>
    </source>
</evidence>
<keyword evidence="7" id="KW-0540">Nuclease</keyword>
<dbReference type="OrthoDB" id="9808166at2"/>
<dbReference type="SUPFAM" id="SSF48334">
    <property type="entry name" value="DNA repair protein MutS, domain III"/>
    <property type="match status" value="1"/>
</dbReference>
<evidence type="ECO:0000259" key="10">
    <source>
        <dbReference type="PROSITE" id="PS50828"/>
    </source>
</evidence>
<feature type="domain" description="Smr" evidence="10">
    <location>
        <begin position="712"/>
        <end position="787"/>
    </location>
</feature>